<keyword evidence="3" id="KW-1185">Reference proteome</keyword>
<accession>A0ABN1YS12</accession>
<reference evidence="2 3" key="1">
    <citation type="journal article" date="2019" name="Int. J. Syst. Evol. Microbiol.">
        <title>The Global Catalogue of Microorganisms (GCM) 10K type strain sequencing project: providing services to taxonomists for standard genome sequencing and annotation.</title>
        <authorList>
            <consortium name="The Broad Institute Genomics Platform"/>
            <consortium name="The Broad Institute Genome Sequencing Center for Infectious Disease"/>
            <person name="Wu L."/>
            <person name="Ma J."/>
        </authorList>
    </citation>
    <scope>NUCLEOTIDE SEQUENCE [LARGE SCALE GENOMIC DNA]</scope>
    <source>
        <strain evidence="2 3">JCM 12398</strain>
    </source>
</reference>
<dbReference type="InterPro" id="IPR000182">
    <property type="entry name" value="GNAT_dom"/>
</dbReference>
<protein>
    <recommendedName>
        <fullName evidence="1">N-acetyltransferase domain-containing protein</fullName>
    </recommendedName>
</protein>
<proteinExistence type="predicted"/>
<dbReference type="EMBL" id="BAAAKK010000003">
    <property type="protein sequence ID" value="GAA1421281.1"/>
    <property type="molecule type" value="Genomic_DNA"/>
</dbReference>
<comment type="caution">
    <text evidence="2">The sequence shown here is derived from an EMBL/GenBank/DDBJ whole genome shotgun (WGS) entry which is preliminary data.</text>
</comment>
<gene>
    <name evidence="2" type="ORF">GCM10009640_11970</name>
</gene>
<dbReference type="CDD" id="cd04301">
    <property type="entry name" value="NAT_SF"/>
    <property type="match status" value="1"/>
</dbReference>
<dbReference type="PANTHER" id="PTHR43441">
    <property type="entry name" value="RIBOSOMAL-PROTEIN-SERINE ACETYLTRANSFERASE"/>
    <property type="match status" value="1"/>
</dbReference>
<dbReference type="PANTHER" id="PTHR43441:SF10">
    <property type="entry name" value="ACETYLTRANSFERASE"/>
    <property type="match status" value="1"/>
</dbReference>
<dbReference type="InterPro" id="IPR016181">
    <property type="entry name" value="Acyl_CoA_acyltransferase"/>
</dbReference>
<evidence type="ECO:0000313" key="3">
    <source>
        <dbReference type="Proteomes" id="UP001501266"/>
    </source>
</evidence>
<feature type="domain" description="N-acetyltransferase" evidence="1">
    <location>
        <begin position="2"/>
        <end position="162"/>
    </location>
</feature>
<dbReference type="SUPFAM" id="SSF55729">
    <property type="entry name" value="Acyl-CoA N-acyltransferases (Nat)"/>
    <property type="match status" value="1"/>
</dbReference>
<dbReference type="Gene3D" id="3.40.630.30">
    <property type="match status" value="1"/>
</dbReference>
<name>A0ABN1YS12_9MICO</name>
<dbReference type="InterPro" id="IPR051908">
    <property type="entry name" value="Ribosomal_N-acetyltransferase"/>
</dbReference>
<sequence length="174" mass="18795">MPRLRPWSPERDAAAVLAAFEASADLHRQAPPIRTLADAREHLAAIAAEALAIDVDGTAVGCVMAGSRDPRHGTAWLSYWLAPSARGRGLAARALDSMSRALFADGLHRLELGARANNPASIAVAERAGYLREGVERERLRYADEQGRDERFDVVRLARLATDPAPDLAPLELA</sequence>
<dbReference type="RefSeq" id="WP_343918404.1">
    <property type="nucleotide sequence ID" value="NZ_BAAAKK010000003.1"/>
</dbReference>
<evidence type="ECO:0000259" key="1">
    <source>
        <dbReference type="PROSITE" id="PS51186"/>
    </source>
</evidence>
<evidence type="ECO:0000313" key="2">
    <source>
        <dbReference type="EMBL" id="GAA1421281.1"/>
    </source>
</evidence>
<dbReference type="Proteomes" id="UP001501266">
    <property type="component" value="Unassembled WGS sequence"/>
</dbReference>
<dbReference type="Pfam" id="PF13302">
    <property type="entry name" value="Acetyltransf_3"/>
    <property type="match status" value="1"/>
</dbReference>
<organism evidence="2 3">
    <name type="scientific">Agrococcus citreus</name>
    <dbReference type="NCBI Taxonomy" id="84643"/>
    <lineage>
        <taxon>Bacteria</taxon>
        <taxon>Bacillati</taxon>
        <taxon>Actinomycetota</taxon>
        <taxon>Actinomycetes</taxon>
        <taxon>Micrococcales</taxon>
        <taxon>Microbacteriaceae</taxon>
        <taxon>Agrococcus</taxon>
    </lineage>
</organism>
<dbReference type="PROSITE" id="PS51186">
    <property type="entry name" value="GNAT"/>
    <property type="match status" value="1"/>
</dbReference>